<accession>M2ZYZ6</accession>
<dbReference type="GeneID" id="19334239"/>
<dbReference type="EMBL" id="KB446566">
    <property type="protein sequence ID" value="EME77361.1"/>
    <property type="molecule type" value="Genomic_DNA"/>
</dbReference>
<feature type="compositionally biased region" description="Polar residues" evidence="1">
    <location>
        <begin position="937"/>
        <end position="953"/>
    </location>
</feature>
<gene>
    <name evidence="2" type="ORF">MYCFIDRAFT_179935</name>
</gene>
<feature type="region of interest" description="Disordered" evidence="1">
    <location>
        <begin position="1038"/>
        <end position="1103"/>
    </location>
</feature>
<name>M2ZYZ6_PSEFD</name>
<reference evidence="2 3" key="1">
    <citation type="journal article" date="2012" name="PLoS Pathog.">
        <title>Diverse lifestyles and strategies of plant pathogenesis encoded in the genomes of eighteen Dothideomycetes fungi.</title>
        <authorList>
            <person name="Ohm R.A."/>
            <person name="Feau N."/>
            <person name="Henrissat B."/>
            <person name="Schoch C.L."/>
            <person name="Horwitz B.A."/>
            <person name="Barry K.W."/>
            <person name="Condon B.J."/>
            <person name="Copeland A.C."/>
            <person name="Dhillon B."/>
            <person name="Glaser F."/>
            <person name="Hesse C.N."/>
            <person name="Kosti I."/>
            <person name="LaButti K."/>
            <person name="Lindquist E.A."/>
            <person name="Lucas S."/>
            <person name="Salamov A.A."/>
            <person name="Bradshaw R.E."/>
            <person name="Ciuffetti L."/>
            <person name="Hamelin R.C."/>
            <person name="Kema G.H.J."/>
            <person name="Lawrence C."/>
            <person name="Scott J.A."/>
            <person name="Spatafora J.W."/>
            <person name="Turgeon B.G."/>
            <person name="de Wit P.J.G.M."/>
            <person name="Zhong S."/>
            <person name="Goodwin S.B."/>
            <person name="Grigoriev I.V."/>
        </authorList>
    </citation>
    <scope>NUCLEOTIDE SEQUENCE [LARGE SCALE GENOMIC DNA]</scope>
    <source>
        <strain evidence="2 3">CIRAD86</strain>
    </source>
</reference>
<proteinExistence type="predicted"/>
<feature type="region of interest" description="Disordered" evidence="1">
    <location>
        <begin position="389"/>
        <end position="454"/>
    </location>
</feature>
<evidence type="ECO:0000313" key="2">
    <source>
        <dbReference type="EMBL" id="EME77361.1"/>
    </source>
</evidence>
<dbReference type="KEGG" id="pfj:MYCFIDRAFT_179935"/>
<evidence type="ECO:0000313" key="3">
    <source>
        <dbReference type="Proteomes" id="UP000016932"/>
    </source>
</evidence>
<protein>
    <submittedName>
        <fullName evidence="2">Uncharacterized protein</fullName>
    </submittedName>
</protein>
<dbReference type="RefSeq" id="XP_007932119.1">
    <property type="nucleotide sequence ID" value="XM_007933928.1"/>
</dbReference>
<dbReference type="VEuPathDB" id="FungiDB:MYCFIDRAFT_179935"/>
<dbReference type="HOGENOM" id="CLU_272864_0_0_1"/>
<sequence length="1182" mass="134042">MARLSYFRVSVKRVKGVHDPPNIATLPTPTNSVVAFPLMISRPGTTQGIAGKFRRICDLQRHAKRDRIRFNLSQLPNSVISSGCGDALERDRATTVYILHRRVSGAANSSARIDVEGRTKAYMSLRGGRRGLGARHEPLTTWFVFGCAASGSGPGNSLHMDRTKNLFQQHPEGRTKNFGPFCQSSITDKAPDDKMQEGTCILSKSQPITRAVKGIQHDLAVFAIFRKTPQRFNAIIIMKSETTYNTRSGEVQAACRRQHKSPEDMSIDEICSLPKDNIGYQYLIKLFKHLEVSDILYKTANDQDMFTRAALIGRFKDAIWHGPREHNSSHVRLELDVQEARMLKGLSPLPNSFMLNTKYDAETRGLHLPRRHPDLKSWLEQHGVYTDQKSIPIIDQHKKDGKFNKPKSKPRRKVIQSSLTPRDLPSLRSSSSTSSRRSRKSNNSKSVKPDDDVPELTQEEYQERQKLAAAQADARIARSGPRSLREWAAKLDEYVPPLRSLPADWAAKLSPQEITQREQARREAIDELEVAVLAAHVEFETALDEASQAQAQVKLNKARFELKLSHAVKLFGAGGMCKLHSIIFNPALDRSPSDTNNRLQLSSSSIFEAVFHVAVVDVALWLICYLYNPGQHLSELQAPGDSTESSISVTGCKSPYDDKRLVYNTSQPLIGRKNRRCLDHGPLPGKRVKLLSVNAMLSKLRELANTKTPPHRLNSSQLHRSPRFHIAGSYSHARSRTIRLTPFQVVNGLLCPWQSAGQGEDFKPGEILGAYKARRDTFDPSTASDDHLFGLPLVHIGYDVLIELLKRHNPDKMLANIKGTAQDRAQYRALRKQDLYNRFHQTTLWFDENSENGTTSRVAVELEVQEARRARGLPPLSDAFLHTEDGDNVLRWNLLQQNYTLRYFLVSQNCNIGYPRSQVPPPKKPSTPSRQRRPISHAQQSARVATSSATQQHSPSRRRTVTTSMTTAPSFDSRAPLTIEGLTEQRNHFHQLKNDLWMEISRYDDDMPEDLIDEFHETQRQLRDTENILRLKIEEQDRRARPVAPRPRRQLGLMRERNISAAPEEEPSTRRPESMPEPPAQQPSQPLKKSHLKPLASTKNSPFQIRNDLEGRYQAFPILGLRGWEIPKEFFLCFEYRYPYAGFGVGMVMKGNTPLTKECKLPYAFRRVSWAMLLTSILEDFI</sequence>
<organism evidence="2 3">
    <name type="scientific">Pseudocercospora fijiensis (strain CIRAD86)</name>
    <name type="common">Black leaf streak disease fungus</name>
    <name type="synonym">Mycosphaerella fijiensis</name>
    <dbReference type="NCBI Taxonomy" id="383855"/>
    <lineage>
        <taxon>Eukaryota</taxon>
        <taxon>Fungi</taxon>
        <taxon>Dikarya</taxon>
        <taxon>Ascomycota</taxon>
        <taxon>Pezizomycotina</taxon>
        <taxon>Dothideomycetes</taxon>
        <taxon>Dothideomycetidae</taxon>
        <taxon>Mycosphaerellales</taxon>
        <taxon>Mycosphaerellaceae</taxon>
        <taxon>Pseudocercospora</taxon>
    </lineage>
</organism>
<feature type="compositionally biased region" description="Basic residues" evidence="1">
    <location>
        <begin position="404"/>
        <end position="414"/>
    </location>
</feature>
<feature type="compositionally biased region" description="Low complexity" evidence="1">
    <location>
        <begin position="417"/>
        <end position="435"/>
    </location>
</feature>
<evidence type="ECO:0000256" key="1">
    <source>
        <dbReference type="SAM" id="MobiDB-lite"/>
    </source>
</evidence>
<dbReference type="Proteomes" id="UP000016932">
    <property type="component" value="Unassembled WGS sequence"/>
</dbReference>
<keyword evidence="3" id="KW-1185">Reference proteome</keyword>
<dbReference type="OrthoDB" id="10266339at2759"/>
<dbReference type="AlphaFoldDB" id="M2ZYZ6"/>
<feature type="region of interest" description="Disordered" evidence="1">
    <location>
        <begin position="914"/>
        <end position="972"/>
    </location>
</feature>